<dbReference type="EnsemblMetazoa" id="tetur19g01410.1">
    <property type="protein sequence ID" value="tetur19g01410.1"/>
    <property type="gene ID" value="tetur19g01410"/>
</dbReference>
<organism evidence="1 2">
    <name type="scientific">Tetranychus urticae</name>
    <name type="common">Two-spotted spider mite</name>
    <dbReference type="NCBI Taxonomy" id="32264"/>
    <lineage>
        <taxon>Eukaryota</taxon>
        <taxon>Metazoa</taxon>
        <taxon>Ecdysozoa</taxon>
        <taxon>Arthropoda</taxon>
        <taxon>Chelicerata</taxon>
        <taxon>Arachnida</taxon>
        <taxon>Acari</taxon>
        <taxon>Acariformes</taxon>
        <taxon>Trombidiformes</taxon>
        <taxon>Prostigmata</taxon>
        <taxon>Eleutherengona</taxon>
        <taxon>Raphignathae</taxon>
        <taxon>Tetranychoidea</taxon>
        <taxon>Tetranychidae</taxon>
        <taxon>Tetranychus</taxon>
    </lineage>
</organism>
<evidence type="ECO:0000313" key="2">
    <source>
        <dbReference type="Proteomes" id="UP000015104"/>
    </source>
</evidence>
<protein>
    <submittedName>
        <fullName evidence="1">Uncharacterized protein</fullName>
    </submittedName>
</protein>
<keyword evidence="2" id="KW-1185">Reference proteome</keyword>
<reference evidence="1" key="2">
    <citation type="submission" date="2015-06" db="UniProtKB">
        <authorList>
            <consortium name="EnsemblMetazoa"/>
        </authorList>
    </citation>
    <scope>IDENTIFICATION</scope>
</reference>
<accession>T1KS10</accession>
<dbReference type="HOGENOM" id="CLU_3225224_0_0_1"/>
<dbReference type="Proteomes" id="UP000015104">
    <property type="component" value="Unassembled WGS sequence"/>
</dbReference>
<dbReference type="EMBL" id="CAEY01000421">
    <property type="status" value="NOT_ANNOTATED_CDS"/>
    <property type="molecule type" value="Genomic_DNA"/>
</dbReference>
<evidence type="ECO:0000313" key="1">
    <source>
        <dbReference type="EnsemblMetazoa" id="tetur19g01410.1"/>
    </source>
</evidence>
<sequence length="44" mass="5270">MLHLVFFVVVNGVDFQLDLYSSSIYRVVLSWTLNRRIFKNHNNN</sequence>
<name>T1KS10_TETUR</name>
<reference evidence="2" key="1">
    <citation type="submission" date="2011-08" db="EMBL/GenBank/DDBJ databases">
        <authorList>
            <person name="Rombauts S."/>
        </authorList>
    </citation>
    <scope>NUCLEOTIDE SEQUENCE</scope>
    <source>
        <strain evidence="2">London</strain>
    </source>
</reference>
<proteinExistence type="predicted"/>
<dbReference type="AlphaFoldDB" id="T1KS10"/>